<dbReference type="Proteomes" id="UP000550260">
    <property type="component" value="Unassembled WGS sequence"/>
</dbReference>
<protein>
    <submittedName>
        <fullName evidence="7">LuxR family transcriptional regulator</fullName>
    </submittedName>
    <submittedName>
        <fullName evidence="6">Response regulator transcription factor</fullName>
    </submittedName>
</protein>
<organism evidence="7 8">
    <name type="scientific">Amycolatopsis echigonensis</name>
    <dbReference type="NCBI Taxonomy" id="2576905"/>
    <lineage>
        <taxon>Bacteria</taxon>
        <taxon>Bacillati</taxon>
        <taxon>Actinomycetota</taxon>
        <taxon>Actinomycetes</taxon>
        <taxon>Pseudonocardiales</taxon>
        <taxon>Pseudonocardiaceae</taxon>
        <taxon>Amycolatopsis</taxon>
    </lineage>
</organism>
<dbReference type="AlphaFoldDB" id="A0A2N3WPH9"/>
<dbReference type="PANTHER" id="PTHR44688:SF16">
    <property type="entry name" value="DNA-BINDING TRANSCRIPTIONAL ACTIVATOR DEVR_DOSR"/>
    <property type="match status" value="1"/>
</dbReference>
<evidence type="ECO:0000259" key="5">
    <source>
        <dbReference type="PROSITE" id="PS50043"/>
    </source>
</evidence>
<evidence type="ECO:0000313" key="8">
    <source>
        <dbReference type="Proteomes" id="UP000233750"/>
    </source>
</evidence>
<dbReference type="SMART" id="SM00421">
    <property type="entry name" value="HTH_LUXR"/>
    <property type="match status" value="1"/>
</dbReference>
<keyword evidence="8" id="KW-1185">Reference proteome</keyword>
<dbReference type="Pfam" id="PF00196">
    <property type="entry name" value="GerE"/>
    <property type="match status" value="1"/>
</dbReference>
<accession>A0A8E2B4L9</accession>
<evidence type="ECO:0000256" key="2">
    <source>
        <dbReference type="ARBA" id="ARBA00023125"/>
    </source>
</evidence>
<feature type="domain" description="HTH luxR-type" evidence="5">
    <location>
        <begin position="215"/>
        <end position="280"/>
    </location>
</feature>
<accession>A0A2N3WPH9</accession>
<keyword evidence="3" id="KW-0804">Transcription</keyword>
<keyword evidence="2" id="KW-0238">DNA-binding</keyword>
<proteinExistence type="predicted"/>
<reference evidence="7 8" key="1">
    <citation type="submission" date="2017-12" db="EMBL/GenBank/DDBJ databases">
        <title>Sequencing the genomes of 1000 Actinobacteria strains.</title>
        <authorList>
            <person name="Klenk H.-P."/>
        </authorList>
    </citation>
    <scope>NUCLEOTIDE SEQUENCE [LARGE SCALE GENOMIC DNA]</scope>
    <source>
        <strain evidence="7 8">DSM 45165</strain>
    </source>
</reference>
<evidence type="ECO:0000313" key="7">
    <source>
        <dbReference type="EMBL" id="PKV95778.1"/>
    </source>
</evidence>
<dbReference type="CDD" id="cd06170">
    <property type="entry name" value="LuxR_C_like"/>
    <property type="match status" value="1"/>
</dbReference>
<dbReference type="InterPro" id="IPR000792">
    <property type="entry name" value="Tscrpt_reg_LuxR_C"/>
</dbReference>
<evidence type="ECO:0000256" key="4">
    <source>
        <dbReference type="SAM" id="MobiDB-lite"/>
    </source>
</evidence>
<keyword evidence="1" id="KW-0805">Transcription regulation</keyword>
<dbReference type="Gene3D" id="1.10.10.10">
    <property type="entry name" value="Winged helix-like DNA-binding domain superfamily/Winged helix DNA-binding domain"/>
    <property type="match status" value="1"/>
</dbReference>
<gene>
    <name evidence="7" type="ORF">ATK30_6709</name>
    <name evidence="6" type="ORF">H5411_23240</name>
</gene>
<evidence type="ECO:0000256" key="1">
    <source>
        <dbReference type="ARBA" id="ARBA00023015"/>
    </source>
</evidence>
<dbReference type="GO" id="GO:0006355">
    <property type="term" value="P:regulation of DNA-templated transcription"/>
    <property type="evidence" value="ECO:0007669"/>
    <property type="project" value="InterPro"/>
</dbReference>
<feature type="compositionally biased region" description="Polar residues" evidence="4">
    <location>
        <begin position="1"/>
        <end position="19"/>
    </location>
</feature>
<dbReference type="InterPro" id="IPR036388">
    <property type="entry name" value="WH-like_DNA-bd_sf"/>
</dbReference>
<sequence length="281" mass="30686">MLADVTQSTLVDSPASTMTATSPQSRARSPRRASLARDDYERAFDVLERCDIAPSVVDFKESVVEALQEHFALKHVSFFAGATFHNVFGDVAPLTEGNTSKMLPEYQERWARHDVFGTPAATRQLVSSGVSSLAELTSQAALPASADAYVRHFLVATWRMETAAALRVELPDGHLALIGMFDPAPDKLGAHELATLRLLSRQLSVICRSLPMSRSQAAVSRLSERQRQVVRLVADGLSNAQIAETLSLAEDSVKKYVSRILGLTGCQSRMELALLSRSCRT</sequence>
<dbReference type="PANTHER" id="PTHR44688">
    <property type="entry name" value="DNA-BINDING TRANSCRIPTIONAL ACTIVATOR DEVR_DOSR"/>
    <property type="match status" value="1"/>
</dbReference>
<dbReference type="OrthoDB" id="3197423at2"/>
<evidence type="ECO:0000313" key="6">
    <source>
        <dbReference type="EMBL" id="MBB2502034.1"/>
    </source>
</evidence>
<dbReference type="GO" id="GO:0003677">
    <property type="term" value="F:DNA binding"/>
    <property type="evidence" value="ECO:0007669"/>
    <property type="project" value="UniProtKB-KW"/>
</dbReference>
<feature type="region of interest" description="Disordered" evidence="4">
    <location>
        <begin position="1"/>
        <end position="34"/>
    </location>
</feature>
<reference evidence="6 9" key="2">
    <citation type="submission" date="2020-08" db="EMBL/GenBank/DDBJ databases">
        <title>Amycolatopsis echigonensis JCM 21831.</title>
        <authorList>
            <person name="Tedsree N."/>
            <person name="Kuncharoen N."/>
            <person name="Likhitwitayawuid K."/>
            <person name="Tanasupawat S."/>
        </authorList>
    </citation>
    <scope>NUCLEOTIDE SEQUENCE [LARGE SCALE GENOMIC DNA]</scope>
    <source>
        <strain evidence="6 9">JCM 21831</strain>
    </source>
</reference>
<dbReference type="EMBL" id="PJMY01000003">
    <property type="protein sequence ID" value="PKV95778.1"/>
    <property type="molecule type" value="Genomic_DNA"/>
</dbReference>
<evidence type="ECO:0000256" key="3">
    <source>
        <dbReference type="ARBA" id="ARBA00023163"/>
    </source>
</evidence>
<dbReference type="SUPFAM" id="SSF46894">
    <property type="entry name" value="C-terminal effector domain of the bipartite response regulators"/>
    <property type="match status" value="1"/>
</dbReference>
<dbReference type="PROSITE" id="PS50043">
    <property type="entry name" value="HTH_LUXR_2"/>
    <property type="match status" value="1"/>
</dbReference>
<name>A0A2N3WPH9_9PSEU</name>
<comment type="caution">
    <text evidence="7">The sequence shown here is derived from an EMBL/GenBank/DDBJ whole genome shotgun (WGS) entry which is preliminary data.</text>
</comment>
<dbReference type="PRINTS" id="PR00038">
    <property type="entry name" value="HTHLUXR"/>
</dbReference>
<dbReference type="EMBL" id="JACJHR010000033">
    <property type="protein sequence ID" value="MBB2502034.1"/>
    <property type="molecule type" value="Genomic_DNA"/>
</dbReference>
<evidence type="ECO:0000313" key="9">
    <source>
        <dbReference type="Proteomes" id="UP000550260"/>
    </source>
</evidence>
<dbReference type="InterPro" id="IPR016032">
    <property type="entry name" value="Sig_transdc_resp-reg_C-effctor"/>
</dbReference>
<dbReference type="Proteomes" id="UP000233750">
    <property type="component" value="Unassembled WGS sequence"/>
</dbReference>